<keyword evidence="5" id="KW-1185">Reference proteome</keyword>
<dbReference type="SUPFAM" id="SSF56300">
    <property type="entry name" value="Metallo-dependent phosphatases"/>
    <property type="match status" value="1"/>
</dbReference>
<dbReference type="PANTHER" id="PTHR22953">
    <property type="entry name" value="ACID PHOSPHATASE RELATED"/>
    <property type="match status" value="1"/>
</dbReference>
<dbReference type="KEGG" id="echi:FKX85_19885"/>
<feature type="domain" description="Purple acid phosphatase N-terminal" evidence="3">
    <location>
        <begin position="26"/>
        <end position="124"/>
    </location>
</feature>
<dbReference type="EMBL" id="CP041253">
    <property type="protein sequence ID" value="QDH81166.1"/>
    <property type="molecule type" value="Genomic_DNA"/>
</dbReference>
<dbReference type="AlphaFoldDB" id="A0A514CMX5"/>
<dbReference type="PANTHER" id="PTHR22953:SF153">
    <property type="entry name" value="PURPLE ACID PHOSPHATASE"/>
    <property type="match status" value="1"/>
</dbReference>
<dbReference type="InterPro" id="IPR029052">
    <property type="entry name" value="Metallo-depent_PP-like"/>
</dbReference>
<dbReference type="Pfam" id="PF16656">
    <property type="entry name" value="Pur_ac_phosph_N"/>
    <property type="match status" value="1"/>
</dbReference>
<accession>A0A514CMX5</accession>
<dbReference type="RefSeq" id="WP_141616381.1">
    <property type="nucleotide sequence ID" value="NZ_CP041253.1"/>
</dbReference>
<dbReference type="GO" id="GO:0046872">
    <property type="term" value="F:metal ion binding"/>
    <property type="evidence" value="ECO:0007669"/>
    <property type="project" value="InterPro"/>
</dbReference>
<evidence type="ECO:0000313" key="4">
    <source>
        <dbReference type="EMBL" id="QDH81166.1"/>
    </source>
</evidence>
<dbReference type="Gene3D" id="2.60.40.380">
    <property type="entry name" value="Purple acid phosphatase-like, N-terminal"/>
    <property type="match status" value="1"/>
</dbReference>
<dbReference type="Gene3D" id="3.60.21.10">
    <property type="match status" value="1"/>
</dbReference>
<protein>
    <submittedName>
        <fullName evidence="4">Metallophosphoesterase family protein</fullName>
    </submittedName>
</protein>
<name>A0A514CMX5_9BACT</name>
<gene>
    <name evidence="4" type="ORF">FKX85_19885</name>
</gene>
<dbReference type="InterPro" id="IPR015914">
    <property type="entry name" value="PAPs_N"/>
</dbReference>
<dbReference type="Proteomes" id="UP000316614">
    <property type="component" value="Chromosome"/>
</dbReference>
<dbReference type="SUPFAM" id="SSF49363">
    <property type="entry name" value="Purple acid phosphatase, N-terminal domain"/>
    <property type="match status" value="1"/>
</dbReference>
<dbReference type="Pfam" id="PF00149">
    <property type="entry name" value="Metallophos"/>
    <property type="match status" value="1"/>
</dbReference>
<reference evidence="4 5" key="1">
    <citation type="submission" date="2019-06" db="EMBL/GenBank/DDBJ databases">
        <title>Echinicola alkalisoli sp. nov. isolated from saline soil.</title>
        <authorList>
            <person name="Sun J.-Q."/>
            <person name="Xu L."/>
        </authorList>
    </citation>
    <scope>NUCLEOTIDE SEQUENCE [LARGE SCALE GENOMIC DNA]</scope>
    <source>
        <strain evidence="4 5">LN3S3</strain>
    </source>
</reference>
<dbReference type="InterPro" id="IPR039331">
    <property type="entry name" value="PAPs-like"/>
</dbReference>
<evidence type="ECO:0000313" key="5">
    <source>
        <dbReference type="Proteomes" id="UP000316614"/>
    </source>
</evidence>
<dbReference type="OrthoDB" id="9809781at2"/>
<evidence type="ECO:0000259" key="2">
    <source>
        <dbReference type="Pfam" id="PF00149"/>
    </source>
</evidence>
<sequence>MKLPYVIIAFLFWLSYTDTHGQGKAPEHLILTPYDDPARSQAITWRTSVPVENPVVEIIQATAAPYDTVGLRCIKALSHQVAGSDGQMHYYHSAEIDNLSPGVLYRYRAGTAPGLWSPWNQFQTVVKDDPTLEFIYLGDIQNDILSWGTRTIWAGHRKAPGADFMLFAGDCVDNGHNDGQWTEWFGALGRVGETMNIVPVTGNHEYDRMEEAKDEKTLSTFWQAQFALPENGVGHLSESVYFIDYPAMRLIVLNSMVALSSEEELKLQTEWLERTLAGNDKKWTVVTFHHPLFSARDGRYGDYPALRKYWKPLFEKYRADLVLTGHDHMYGRSANQMESKTLGENETGPVYVVSVAGPKMYGLKEEKRWMDRAAVNAQLYQIITIDGDKLAYRAYTATNRLYDSFDLVKQEQRFNRIDEHISFDLPSEHRFPNGRYTNK</sequence>
<proteinExistence type="predicted"/>
<dbReference type="GO" id="GO:0003993">
    <property type="term" value="F:acid phosphatase activity"/>
    <property type="evidence" value="ECO:0007669"/>
    <property type="project" value="InterPro"/>
</dbReference>
<keyword evidence="1" id="KW-0732">Signal</keyword>
<organism evidence="4 5">
    <name type="scientific">Echinicola soli</name>
    <dbReference type="NCBI Taxonomy" id="2591634"/>
    <lineage>
        <taxon>Bacteria</taxon>
        <taxon>Pseudomonadati</taxon>
        <taxon>Bacteroidota</taxon>
        <taxon>Cytophagia</taxon>
        <taxon>Cytophagales</taxon>
        <taxon>Cyclobacteriaceae</taxon>
        <taxon>Echinicola</taxon>
    </lineage>
</organism>
<dbReference type="InterPro" id="IPR004843">
    <property type="entry name" value="Calcineurin-like_PHP"/>
</dbReference>
<dbReference type="InterPro" id="IPR008963">
    <property type="entry name" value="Purple_acid_Pase-like_N"/>
</dbReference>
<feature type="domain" description="Calcineurin-like phosphoesterase" evidence="2">
    <location>
        <begin position="136"/>
        <end position="330"/>
    </location>
</feature>
<evidence type="ECO:0000259" key="3">
    <source>
        <dbReference type="Pfam" id="PF16656"/>
    </source>
</evidence>
<evidence type="ECO:0000256" key="1">
    <source>
        <dbReference type="ARBA" id="ARBA00022729"/>
    </source>
</evidence>